<keyword evidence="6" id="KW-1185">Reference proteome</keyword>
<dbReference type="SUPFAM" id="SSF46689">
    <property type="entry name" value="Homeodomain-like"/>
    <property type="match status" value="2"/>
</dbReference>
<dbReference type="GO" id="GO:0003700">
    <property type="term" value="F:DNA-binding transcription factor activity"/>
    <property type="evidence" value="ECO:0007669"/>
    <property type="project" value="InterPro"/>
</dbReference>
<dbReference type="InterPro" id="IPR020449">
    <property type="entry name" value="Tscrpt_reg_AraC-type_HTH"/>
</dbReference>
<dbReference type="PRINTS" id="PR00032">
    <property type="entry name" value="HTHARAC"/>
</dbReference>
<evidence type="ECO:0000259" key="4">
    <source>
        <dbReference type="PROSITE" id="PS01124"/>
    </source>
</evidence>
<evidence type="ECO:0000313" key="6">
    <source>
        <dbReference type="Proteomes" id="UP000029577"/>
    </source>
</evidence>
<name>A0A095T640_9GAMM</name>
<comment type="caution">
    <text evidence="5">The sequence shown here is derived from an EMBL/GenBank/DDBJ whole genome shotgun (WGS) entry which is preliminary data.</text>
</comment>
<keyword evidence="3" id="KW-0804">Transcription</keyword>
<dbReference type="Pfam" id="PF12833">
    <property type="entry name" value="HTH_18"/>
    <property type="match status" value="1"/>
</dbReference>
<evidence type="ECO:0000256" key="3">
    <source>
        <dbReference type="ARBA" id="ARBA00023163"/>
    </source>
</evidence>
<dbReference type="RefSeq" id="WP_038021966.1">
    <property type="nucleotide sequence ID" value="NZ_JPKR02000003.1"/>
</dbReference>
<dbReference type="PROSITE" id="PS01124">
    <property type="entry name" value="HTH_ARAC_FAMILY_2"/>
    <property type="match status" value="1"/>
</dbReference>
<dbReference type="eggNOG" id="COG4977">
    <property type="taxonomic scope" value="Bacteria"/>
</dbReference>
<dbReference type="STRING" id="642227.HA49_16815"/>
<dbReference type="PANTHER" id="PTHR46796:SF6">
    <property type="entry name" value="ARAC SUBFAMILY"/>
    <property type="match status" value="1"/>
</dbReference>
<keyword evidence="2" id="KW-0238">DNA-binding</keyword>
<dbReference type="InterPro" id="IPR018062">
    <property type="entry name" value="HTH_AraC-typ_CS"/>
</dbReference>
<reference evidence="5" key="1">
    <citation type="submission" date="2014-12" db="EMBL/GenBank/DDBJ databases">
        <title>The draft genome of the Tatumella morbirosei type strain, LMG23360T isolated from pineapple rot.</title>
        <authorList>
            <person name="Smits T.H."/>
            <person name="Palmer M."/>
            <person name="Venter S.N."/>
            <person name="Duffy B."/>
            <person name="Steenkamp E.T."/>
            <person name="Chan W.Y."/>
            <person name="Coutinho T.A."/>
            <person name="Coetzee M.P."/>
            <person name="De Maayer P."/>
        </authorList>
    </citation>
    <scope>NUCLEOTIDE SEQUENCE [LARGE SCALE GENOMIC DNA]</scope>
    <source>
        <strain evidence="5">LMG 23360</strain>
    </source>
</reference>
<dbReference type="InterPro" id="IPR050204">
    <property type="entry name" value="AraC_XylS_family_regulators"/>
</dbReference>
<dbReference type="PROSITE" id="PS00041">
    <property type="entry name" value="HTH_ARAC_FAMILY_1"/>
    <property type="match status" value="1"/>
</dbReference>
<dbReference type="Gene3D" id="1.10.10.60">
    <property type="entry name" value="Homeodomain-like"/>
    <property type="match status" value="2"/>
</dbReference>
<gene>
    <name evidence="5" type="ORF">HA49_16815</name>
</gene>
<keyword evidence="1" id="KW-0805">Transcription regulation</keyword>
<dbReference type="GO" id="GO:0043565">
    <property type="term" value="F:sequence-specific DNA binding"/>
    <property type="evidence" value="ECO:0007669"/>
    <property type="project" value="InterPro"/>
</dbReference>
<feature type="domain" description="HTH araC/xylS-type" evidence="4">
    <location>
        <begin position="188"/>
        <end position="286"/>
    </location>
</feature>
<evidence type="ECO:0000313" key="5">
    <source>
        <dbReference type="EMBL" id="KGD72391.1"/>
    </source>
</evidence>
<dbReference type="PANTHER" id="PTHR46796">
    <property type="entry name" value="HTH-TYPE TRANSCRIPTIONAL ACTIVATOR RHAS-RELATED"/>
    <property type="match status" value="1"/>
</dbReference>
<dbReference type="InterPro" id="IPR009057">
    <property type="entry name" value="Homeodomain-like_sf"/>
</dbReference>
<organism evidence="5 6">
    <name type="scientific">Tatumella morbirosei</name>
    <dbReference type="NCBI Taxonomy" id="642227"/>
    <lineage>
        <taxon>Bacteria</taxon>
        <taxon>Pseudomonadati</taxon>
        <taxon>Pseudomonadota</taxon>
        <taxon>Gammaproteobacteria</taxon>
        <taxon>Enterobacterales</taxon>
        <taxon>Erwiniaceae</taxon>
        <taxon>Tatumella</taxon>
    </lineage>
</organism>
<proteinExistence type="predicted"/>
<dbReference type="InterPro" id="IPR018060">
    <property type="entry name" value="HTH_AraC"/>
</dbReference>
<dbReference type="AlphaFoldDB" id="A0A095T640"/>
<evidence type="ECO:0000256" key="1">
    <source>
        <dbReference type="ARBA" id="ARBA00023015"/>
    </source>
</evidence>
<sequence>MSYQTFDILRRHKTKLREAVTLDSGIQLASWFNCQDMVTNLSDHHTLSLYIADGYDTWHKTPYGWRNGGGPDRFCLMPAHSESCWDVRARLSFVHLYCTEQHLMKLAGKIWDRSPQMISLDEQVFAEDPRITQLYRHFLLSCDWQQPANHLMLSTATTLLMTSLVQQYSTVNWKLPKVRGGLAPRVLKRVDEFITSQLSSPLTLAELAAEASLSDYHFARMFRQSTGQSPHQYVMIKRMNTAEQLLLNTPLSLTAIAEECGFSSLSHFSNRFRAHFGQSPSVYRQARP</sequence>
<accession>A0A095T640</accession>
<dbReference type="EMBL" id="JPKR02000003">
    <property type="protein sequence ID" value="KGD72391.1"/>
    <property type="molecule type" value="Genomic_DNA"/>
</dbReference>
<dbReference type="Proteomes" id="UP000029577">
    <property type="component" value="Unassembled WGS sequence"/>
</dbReference>
<dbReference type="SMART" id="SM00342">
    <property type="entry name" value="HTH_ARAC"/>
    <property type="match status" value="1"/>
</dbReference>
<protein>
    <submittedName>
        <fullName evidence="5">AraC family transcriptional regulator</fullName>
    </submittedName>
</protein>
<evidence type="ECO:0000256" key="2">
    <source>
        <dbReference type="ARBA" id="ARBA00023125"/>
    </source>
</evidence>
<dbReference type="OrthoDB" id="5622169at2"/>